<accession>A0A848E7L7</accession>
<reference evidence="2 3" key="1">
    <citation type="submission" date="2020-03" db="EMBL/GenBank/DDBJ databases">
        <authorList>
            <person name="Sun Q."/>
        </authorList>
    </citation>
    <scope>NUCLEOTIDE SEQUENCE [LARGE SCALE GENOMIC DNA]</scope>
    <source>
        <strain evidence="2 3">JC162</strain>
    </source>
</reference>
<dbReference type="AlphaFoldDB" id="A0A848E7L7"/>
<feature type="transmembrane region" description="Helical" evidence="1">
    <location>
        <begin position="35"/>
        <end position="54"/>
    </location>
</feature>
<keyword evidence="3" id="KW-1185">Reference proteome</keyword>
<protein>
    <recommendedName>
        <fullName evidence="4">Flp family type IVb pilin</fullName>
    </recommendedName>
</protein>
<name>A0A848E7L7_9PROT</name>
<keyword evidence="1" id="KW-0812">Transmembrane</keyword>
<dbReference type="Proteomes" id="UP000548582">
    <property type="component" value="Unassembled WGS sequence"/>
</dbReference>
<comment type="caution">
    <text evidence="2">The sequence shown here is derived from an EMBL/GenBank/DDBJ whole genome shotgun (WGS) entry which is preliminary data.</text>
</comment>
<keyword evidence="1" id="KW-0472">Membrane</keyword>
<evidence type="ECO:0000313" key="3">
    <source>
        <dbReference type="Proteomes" id="UP000548582"/>
    </source>
</evidence>
<proteinExistence type="predicted"/>
<dbReference type="RefSeq" id="WP_170052372.1">
    <property type="nucleotide sequence ID" value="NZ_JABBKX010000001.1"/>
</dbReference>
<evidence type="ECO:0008006" key="4">
    <source>
        <dbReference type="Google" id="ProtNLM"/>
    </source>
</evidence>
<keyword evidence="1" id="KW-1133">Transmembrane helix</keyword>
<organism evidence="2 3">
    <name type="scientific">Neoroseomonas marina</name>
    <dbReference type="NCBI Taxonomy" id="1232220"/>
    <lineage>
        <taxon>Bacteria</taxon>
        <taxon>Pseudomonadati</taxon>
        <taxon>Pseudomonadota</taxon>
        <taxon>Alphaproteobacteria</taxon>
        <taxon>Acetobacterales</taxon>
        <taxon>Acetobacteraceae</taxon>
        <taxon>Neoroseomonas</taxon>
    </lineage>
</organism>
<gene>
    <name evidence="2" type="ORF">GWK16_02450</name>
</gene>
<evidence type="ECO:0000256" key="1">
    <source>
        <dbReference type="SAM" id="Phobius"/>
    </source>
</evidence>
<sequence length="83" mass="8921">MAWRLDAAKLTQLAVPLRRALRHVVDRRGVTASEYAILAVAVVIVVGIAATQLLDPTRGAYVYLANVLGQTQNDVYSGVSGTR</sequence>
<evidence type="ECO:0000313" key="2">
    <source>
        <dbReference type="EMBL" id="NMJ40086.1"/>
    </source>
</evidence>
<dbReference type="EMBL" id="JABBKX010000001">
    <property type="protein sequence ID" value="NMJ40086.1"/>
    <property type="molecule type" value="Genomic_DNA"/>
</dbReference>